<sequence>MASSSKPQVDVSLDVTELLNQTMSKVLTEFPRKSASVYLQPELAQESTTSVPLGGLSKTSPPLQIKGSVSKSNQTEQNDSIAEDVEKHKILTRLKAQLLCALMEEHFPRARQVSQMILVHDPSDSAIAALLDSMHQGPPHAIYRHADNDEDSEDEDESEDEDVSEEDDEDDSGEEDDTDNDDSEEEDEDDDEDGSEEDEDDEEEDEDESIKHVDGDGNSDSIHRENSGKEDKDVEDENDVNRFSSKVDCGCQQLSKKLHYSSERGCDSCLREETNGLPERQI</sequence>
<proteinExistence type="predicted"/>
<feature type="region of interest" description="Disordered" evidence="1">
    <location>
        <begin position="38"/>
        <end position="81"/>
    </location>
</feature>
<evidence type="ECO:0000313" key="2">
    <source>
        <dbReference type="EMBL" id="KAK7945073.1"/>
    </source>
</evidence>
<feature type="region of interest" description="Disordered" evidence="1">
    <location>
        <begin position="138"/>
        <end position="245"/>
    </location>
</feature>
<protein>
    <submittedName>
        <fullName evidence="2">Uncharacterized protein</fullName>
    </submittedName>
</protein>
<gene>
    <name evidence="2" type="ORF">WMY93_000801</name>
</gene>
<feature type="compositionally biased region" description="Basic and acidic residues" evidence="1">
    <location>
        <begin position="209"/>
        <end position="232"/>
    </location>
</feature>
<dbReference type="AlphaFoldDB" id="A0AAW0Q1W2"/>
<dbReference type="EMBL" id="JBBPFD010000001">
    <property type="protein sequence ID" value="KAK7945073.1"/>
    <property type="molecule type" value="Genomic_DNA"/>
</dbReference>
<reference evidence="3" key="1">
    <citation type="submission" date="2024-04" db="EMBL/GenBank/DDBJ databases">
        <title>Salinicola lusitanus LLJ914,a marine bacterium isolated from the Okinawa Trough.</title>
        <authorList>
            <person name="Li J."/>
        </authorList>
    </citation>
    <scope>NUCLEOTIDE SEQUENCE [LARGE SCALE GENOMIC DNA]</scope>
</reference>
<comment type="caution">
    <text evidence="2">The sequence shown here is derived from an EMBL/GenBank/DDBJ whole genome shotgun (WGS) entry which is preliminary data.</text>
</comment>
<feature type="compositionally biased region" description="Acidic residues" evidence="1">
    <location>
        <begin position="148"/>
        <end position="208"/>
    </location>
</feature>
<feature type="compositionally biased region" description="Polar residues" evidence="1">
    <location>
        <begin position="45"/>
        <end position="80"/>
    </location>
</feature>
<keyword evidence="3" id="KW-1185">Reference proteome</keyword>
<name>A0AAW0Q1W2_9GOBI</name>
<accession>A0AAW0Q1W2</accession>
<dbReference type="Proteomes" id="UP001460270">
    <property type="component" value="Unassembled WGS sequence"/>
</dbReference>
<evidence type="ECO:0000256" key="1">
    <source>
        <dbReference type="SAM" id="MobiDB-lite"/>
    </source>
</evidence>
<organism evidence="2 3">
    <name type="scientific">Mugilogobius chulae</name>
    <name type="common">yellowstripe goby</name>
    <dbReference type="NCBI Taxonomy" id="88201"/>
    <lineage>
        <taxon>Eukaryota</taxon>
        <taxon>Metazoa</taxon>
        <taxon>Chordata</taxon>
        <taxon>Craniata</taxon>
        <taxon>Vertebrata</taxon>
        <taxon>Euteleostomi</taxon>
        <taxon>Actinopterygii</taxon>
        <taxon>Neopterygii</taxon>
        <taxon>Teleostei</taxon>
        <taxon>Neoteleostei</taxon>
        <taxon>Acanthomorphata</taxon>
        <taxon>Gobiaria</taxon>
        <taxon>Gobiiformes</taxon>
        <taxon>Gobioidei</taxon>
        <taxon>Gobiidae</taxon>
        <taxon>Gobionellinae</taxon>
        <taxon>Mugilogobius</taxon>
    </lineage>
</organism>
<evidence type="ECO:0000313" key="3">
    <source>
        <dbReference type="Proteomes" id="UP001460270"/>
    </source>
</evidence>